<accession>A0AB73T2G5</accession>
<protein>
    <recommendedName>
        <fullName evidence="1">Stage 0 sporulation protein A homolog</fullName>
    </recommendedName>
</protein>
<dbReference type="PROSITE" id="PS50887">
    <property type="entry name" value="GGDEF"/>
    <property type="match status" value="1"/>
</dbReference>
<dbReference type="GO" id="GO:0005886">
    <property type="term" value="C:plasma membrane"/>
    <property type="evidence" value="ECO:0007669"/>
    <property type="project" value="TreeGrafter"/>
</dbReference>
<dbReference type="GO" id="GO:1902201">
    <property type="term" value="P:negative regulation of bacterial-type flagellum-dependent cell motility"/>
    <property type="evidence" value="ECO:0007669"/>
    <property type="project" value="TreeGrafter"/>
</dbReference>
<dbReference type="Proteomes" id="UP000245412">
    <property type="component" value="Unassembled WGS sequence"/>
</dbReference>
<reference evidence="6 7" key="1">
    <citation type="submission" date="2018-05" db="EMBL/GenBank/DDBJ databases">
        <authorList>
            <person name="Goeker M."/>
            <person name="Huntemann M."/>
            <person name="Clum A."/>
            <person name="Pillay M."/>
            <person name="Palaniappan K."/>
            <person name="Varghese N."/>
            <person name="Mikhailova N."/>
            <person name="Stamatis D."/>
            <person name="Reddy T."/>
            <person name="Daum C."/>
            <person name="Shapiro N."/>
            <person name="Ivanova N."/>
            <person name="Kyrpides N."/>
            <person name="Woyke T."/>
        </authorList>
    </citation>
    <scope>NUCLEOTIDE SEQUENCE [LARGE SCALE GENOMIC DNA]</scope>
    <source>
        <strain evidence="6 7">DSM 26524</strain>
    </source>
</reference>
<comment type="function">
    <text evidence="2">May play the central regulatory role in sporulation. It may be an element of the effector pathway responsible for the activation of sporulation genes in response to nutritional stress. Spo0A may act in concert with spo0H (a sigma factor) to control the expression of some genes that are critical to the sporulation process.</text>
</comment>
<evidence type="ECO:0000313" key="6">
    <source>
        <dbReference type="EMBL" id="PWJ74735.1"/>
    </source>
</evidence>
<dbReference type="NCBIfam" id="TIGR00254">
    <property type="entry name" value="GGDEF"/>
    <property type="match status" value="1"/>
</dbReference>
<dbReference type="Pfam" id="PF00990">
    <property type="entry name" value="GGDEF"/>
    <property type="match status" value="1"/>
</dbReference>
<dbReference type="AlphaFoldDB" id="A0AB73T2G5"/>
<dbReference type="InterPro" id="IPR000160">
    <property type="entry name" value="GGDEF_dom"/>
</dbReference>
<dbReference type="InterPro" id="IPR050469">
    <property type="entry name" value="Diguanylate_Cyclase"/>
</dbReference>
<dbReference type="InterPro" id="IPR011006">
    <property type="entry name" value="CheY-like_superfamily"/>
</dbReference>
<dbReference type="CDD" id="cd17574">
    <property type="entry name" value="REC_OmpR"/>
    <property type="match status" value="1"/>
</dbReference>
<keyword evidence="3" id="KW-0597">Phosphoprotein</keyword>
<name>A0AB73T2G5_9FIRM</name>
<evidence type="ECO:0000259" key="5">
    <source>
        <dbReference type="PROSITE" id="PS50887"/>
    </source>
</evidence>
<feature type="modified residue" description="4-aspartylphosphate" evidence="3">
    <location>
        <position position="57"/>
    </location>
</feature>
<dbReference type="Gene3D" id="3.40.50.2300">
    <property type="match status" value="1"/>
</dbReference>
<dbReference type="InterPro" id="IPR001789">
    <property type="entry name" value="Sig_transdc_resp-reg_receiver"/>
</dbReference>
<dbReference type="SUPFAM" id="SSF55073">
    <property type="entry name" value="Nucleotide cyclase"/>
    <property type="match status" value="1"/>
</dbReference>
<gene>
    <name evidence="6" type="ORF">C7383_108165</name>
</gene>
<dbReference type="PROSITE" id="PS50110">
    <property type="entry name" value="RESPONSE_REGULATORY"/>
    <property type="match status" value="1"/>
</dbReference>
<dbReference type="GO" id="GO:0052621">
    <property type="term" value="F:diguanylate cyclase activity"/>
    <property type="evidence" value="ECO:0007669"/>
    <property type="project" value="TreeGrafter"/>
</dbReference>
<evidence type="ECO:0000313" key="7">
    <source>
        <dbReference type="Proteomes" id="UP000245412"/>
    </source>
</evidence>
<dbReference type="InterPro" id="IPR043128">
    <property type="entry name" value="Rev_trsase/Diguanyl_cyclase"/>
</dbReference>
<feature type="domain" description="GGDEF" evidence="5">
    <location>
        <begin position="180"/>
        <end position="311"/>
    </location>
</feature>
<dbReference type="InterPro" id="IPR029787">
    <property type="entry name" value="Nucleotide_cyclase"/>
</dbReference>
<evidence type="ECO:0000256" key="3">
    <source>
        <dbReference type="PROSITE-ProRule" id="PRU00169"/>
    </source>
</evidence>
<organism evidence="6 7">
    <name type="scientific">Murimonas intestini</name>
    <dbReference type="NCBI Taxonomy" id="1337051"/>
    <lineage>
        <taxon>Bacteria</taxon>
        <taxon>Bacillati</taxon>
        <taxon>Bacillota</taxon>
        <taxon>Clostridia</taxon>
        <taxon>Lachnospirales</taxon>
        <taxon>Lachnospiraceae</taxon>
        <taxon>Murimonas</taxon>
    </lineage>
</organism>
<dbReference type="CDD" id="cd01949">
    <property type="entry name" value="GGDEF"/>
    <property type="match status" value="1"/>
</dbReference>
<dbReference type="Pfam" id="PF00072">
    <property type="entry name" value="Response_reg"/>
    <property type="match status" value="1"/>
</dbReference>
<sequence length="322" mass="36849">METAKKQTVLIIDDSILVCEQIKHIMKEENIVIREAHTGKEAEQELDKCQPDVILLDVELPDTKGYELCEKIKNKYKSSASVIFITAKSGDTDVDLGFSLGASDYIRKPFRPAEMKSRIMVQLQNKLQKDELDKKYRELQNNVEQLNYIAFRDVLTGLYNRRYVKDDLMKDIDMHEPGVVGNYIIMADVDDFKSVNDKYGHEAGDEVLICISGIMEEVCRRHKVIRWGGEEFMMVLFAVTSEEAFGISEQIRTMVEGFSLTHGDQTFSCTLTLGLCRYDESRSLDNNIECADKALYEGKRSGKNRSVWYTQDSEAGMKDELL</sequence>
<proteinExistence type="predicted"/>
<dbReference type="FunFam" id="3.30.70.270:FF:000001">
    <property type="entry name" value="Diguanylate cyclase domain protein"/>
    <property type="match status" value="1"/>
</dbReference>
<comment type="caution">
    <text evidence="6">The sequence shown here is derived from an EMBL/GenBank/DDBJ whole genome shotgun (WGS) entry which is preliminary data.</text>
</comment>
<evidence type="ECO:0000259" key="4">
    <source>
        <dbReference type="PROSITE" id="PS50110"/>
    </source>
</evidence>
<dbReference type="PANTHER" id="PTHR45138:SF9">
    <property type="entry name" value="DIGUANYLATE CYCLASE DGCM-RELATED"/>
    <property type="match status" value="1"/>
</dbReference>
<dbReference type="SMART" id="SM00448">
    <property type="entry name" value="REC"/>
    <property type="match status" value="1"/>
</dbReference>
<feature type="domain" description="Response regulatory" evidence="4">
    <location>
        <begin position="8"/>
        <end position="123"/>
    </location>
</feature>
<evidence type="ECO:0000256" key="2">
    <source>
        <dbReference type="ARBA" id="ARBA00024867"/>
    </source>
</evidence>
<keyword evidence="7" id="KW-1185">Reference proteome</keyword>
<dbReference type="SMART" id="SM00267">
    <property type="entry name" value="GGDEF"/>
    <property type="match status" value="1"/>
</dbReference>
<dbReference type="GO" id="GO:0000160">
    <property type="term" value="P:phosphorelay signal transduction system"/>
    <property type="evidence" value="ECO:0007669"/>
    <property type="project" value="InterPro"/>
</dbReference>
<dbReference type="EMBL" id="QGGY01000008">
    <property type="protein sequence ID" value="PWJ74735.1"/>
    <property type="molecule type" value="Genomic_DNA"/>
</dbReference>
<dbReference type="SUPFAM" id="SSF52172">
    <property type="entry name" value="CheY-like"/>
    <property type="match status" value="1"/>
</dbReference>
<dbReference type="Gene3D" id="3.30.70.270">
    <property type="match status" value="1"/>
</dbReference>
<evidence type="ECO:0000256" key="1">
    <source>
        <dbReference type="ARBA" id="ARBA00018672"/>
    </source>
</evidence>
<dbReference type="RefSeq" id="WP_109627453.1">
    <property type="nucleotide sequence ID" value="NZ_CABJAT010000003.1"/>
</dbReference>
<dbReference type="PANTHER" id="PTHR45138">
    <property type="entry name" value="REGULATORY COMPONENTS OF SENSORY TRANSDUCTION SYSTEM"/>
    <property type="match status" value="1"/>
</dbReference>
<dbReference type="GO" id="GO:0043709">
    <property type="term" value="P:cell adhesion involved in single-species biofilm formation"/>
    <property type="evidence" value="ECO:0007669"/>
    <property type="project" value="TreeGrafter"/>
</dbReference>